<dbReference type="Proteomes" id="UP000540412">
    <property type="component" value="Unassembled WGS sequence"/>
</dbReference>
<name>A0A7W9PKQ2_9NOCA</name>
<dbReference type="GO" id="GO:0016853">
    <property type="term" value="F:isomerase activity"/>
    <property type="evidence" value="ECO:0007669"/>
    <property type="project" value="UniProtKB-KW"/>
</dbReference>
<proteinExistence type="predicted"/>
<dbReference type="Pfam" id="PF12680">
    <property type="entry name" value="SnoaL_2"/>
    <property type="match status" value="1"/>
</dbReference>
<dbReference type="AlphaFoldDB" id="A0A7W9PKQ2"/>
<dbReference type="InterPro" id="IPR037401">
    <property type="entry name" value="SnoaL-like"/>
</dbReference>
<gene>
    <name evidence="2" type="ORF">BJY24_006714</name>
</gene>
<feature type="domain" description="SnoaL-like" evidence="1">
    <location>
        <begin position="6"/>
        <end position="103"/>
    </location>
</feature>
<sequence length="129" mass="14712">MNDLADRFFAAVSAGDAAALTEMYLPDARIWHNDDATEQTVTENLRVLRWLSRTVDNLRYEEIRRYPLRDGFAQQHVLRGHLPGHGALEVPAALFVRVRDGRIGRIDEYVDSAATRPLRELAAAARERR</sequence>
<evidence type="ECO:0000259" key="1">
    <source>
        <dbReference type="Pfam" id="PF12680"/>
    </source>
</evidence>
<evidence type="ECO:0000313" key="2">
    <source>
        <dbReference type="EMBL" id="MBB5917802.1"/>
    </source>
</evidence>
<organism evidence="2 3">
    <name type="scientific">Nocardia transvalensis</name>
    <dbReference type="NCBI Taxonomy" id="37333"/>
    <lineage>
        <taxon>Bacteria</taxon>
        <taxon>Bacillati</taxon>
        <taxon>Actinomycetota</taxon>
        <taxon>Actinomycetes</taxon>
        <taxon>Mycobacteriales</taxon>
        <taxon>Nocardiaceae</taxon>
        <taxon>Nocardia</taxon>
    </lineage>
</organism>
<dbReference type="SUPFAM" id="SSF54427">
    <property type="entry name" value="NTF2-like"/>
    <property type="match status" value="1"/>
</dbReference>
<accession>A0A7W9PKQ2</accession>
<comment type="caution">
    <text evidence="2">The sequence shown here is derived from an EMBL/GenBank/DDBJ whole genome shotgun (WGS) entry which is preliminary data.</text>
</comment>
<keyword evidence="3" id="KW-1185">Reference proteome</keyword>
<protein>
    <submittedName>
        <fullName evidence="2">Ketosteroid isomerase-like protein</fullName>
    </submittedName>
</protein>
<reference evidence="2 3" key="1">
    <citation type="submission" date="2020-08" db="EMBL/GenBank/DDBJ databases">
        <title>Sequencing the genomes of 1000 actinobacteria strains.</title>
        <authorList>
            <person name="Klenk H.-P."/>
        </authorList>
    </citation>
    <scope>NUCLEOTIDE SEQUENCE [LARGE SCALE GENOMIC DNA]</scope>
    <source>
        <strain evidence="2 3">DSM 43582</strain>
    </source>
</reference>
<dbReference type="RefSeq" id="WP_040747906.1">
    <property type="nucleotide sequence ID" value="NZ_JACHIT010000002.1"/>
</dbReference>
<evidence type="ECO:0000313" key="3">
    <source>
        <dbReference type="Proteomes" id="UP000540412"/>
    </source>
</evidence>
<dbReference type="Gene3D" id="3.10.450.50">
    <property type="match status" value="1"/>
</dbReference>
<dbReference type="InterPro" id="IPR032710">
    <property type="entry name" value="NTF2-like_dom_sf"/>
</dbReference>
<keyword evidence="2" id="KW-0413">Isomerase</keyword>
<dbReference type="EMBL" id="JACHIT010000002">
    <property type="protein sequence ID" value="MBB5917802.1"/>
    <property type="molecule type" value="Genomic_DNA"/>
</dbReference>